<evidence type="ECO:0000256" key="1">
    <source>
        <dbReference type="SAM" id="SignalP"/>
    </source>
</evidence>
<reference evidence="2 3" key="1">
    <citation type="submission" date="2019-12" db="EMBL/GenBank/DDBJ databases">
        <title>Deinococcus sp. HMF7620 Genome sequencing and assembly.</title>
        <authorList>
            <person name="Kang H."/>
            <person name="Kim H."/>
            <person name="Joh K."/>
        </authorList>
    </citation>
    <scope>NUCLEOTIDE SEQUENCE [LARGE SCALE GENOMIC DNA]</scope>
    <source>
        <strain evidence="2 3">HMF7620</strain>
    </source>
</reference>
<organism evidence="2 3">
    <name type="scientific">Deinococcus arboris</name>
    <dbReference type="NCBI Taxonomy" id="2682977"/>
    <lineage>
        <taxon>Bacteria</taxon>
        <taxon>Thermotogati</taxon>
        <taxon>Deinococcota</taxon>
        <taxon>Deinococci</taxon>
        <taxon>Deinococcales</taxon>
        <taxon>Deinococcaceae</taxon>
        <taxon>Deinococcus</taxon>
    </lineage>
</organism>
<sequence>MTGKHLILLAAVLSGGAAAQGIVSLIDARVRPNAQVYRNRSLIEVIDLAQLKTWRDNKCALGSKASSSCPTFEFSVPFLLDPTNPLRSSLDVSRDVAGALQYEWQRFQDKTRWAVSVDLNRSVSAATVFPLLPYATRPLGCTPILNSAGELAIAAAKVLAGNPEDITKKLATYQLSVPSGVTHKDFKLPSGLKFEMKADGVELPNYVYPRVPRSEYCAGREAPDLIPDSAYPLPGTVYMPSSSFYGISGPNYPMPAYFNWDEVRSRIRNTCNEAVKQYYREYQENVLKLLATKMPEAMHWNGYTNWSGNKSGIIFAPVAGLIPNITKVASVAQKAQLPQFATYLTAQTAASQLISNQSRSGGKLVQLEELKRWLEVGSLADASTQGAVNLFQTWQQLEPMLDKRPQTFFAHARYCTLQGCVNVPVPMLMPDTVVTPAGCTVSPANGGLGTMTFALPAAHFAWVAVPEGMPIPGLAGSPTLRAP</sequence>
<evidence type="ECO:0000313" key="2">
    <source>
        <dbReference type="EMBL" id="MVN87555.1"/>
    </source>
</evidence>
<dbReference type="Proteomes" id="UP000483286">
    <property type="component" value="Unassembled WGS sequence"/>
</dbReference>
<dbReference type="RefSeq" id="WP_157459610.1">
    <property type="nucleotide sequence ID" value="NZ_WQLB01000015.1"/>
</dbReference>
<evidence type="ECO:0000313" key="3">
    <source>
        <dbReference type="Proteomes" id="UP000483286"/>
    </source>
</evidence>
<keyword evidence="1" id="KW-0732">Signal</keyword>
<dbReference type="EMBL" id="WQLB01000015">
    <property type="protein sequence ID" value="MVN87555.1"/>
    <property type="molecule type" value="Genomic_DNA"/>
</dbReference>
<protein>
    <submittedName>
        <fullName evidence="2">Uncharacterized protein</fullName>
    </submittedName>
</protein>
<dbReference type="AlphaFoldDB" id="A0A7C9I006"/>
<gene>
    <name evidence="2" type="ORF">GO986_12340</name>
</gene>
<comment type="caution">
    <text evidence="2">The sequence shown here is derived from an EMBL/GenBank/DDBJ whole genome shotgun (WGS) entry which is preliminary data.</text>
</comment>
<feature type="signal peptide" evidence="1">
    <location>
        <begin position="1"/>
        <end position="19"/>
    </location>
</feature>
<feature type="chain" id="PRO_5028964221" evidence="1">
    <location>
        <begin position="20"/>
        <end position="483"/>
    </location>
</feature>
<name>A0A7C9I006_9DEIO</name>
<accession>A0A7C9I006</accession>
<proteinExistence type="predicted"/>
<keyword evidence="3" id="KW-1185">Reference proteome</keyword>